<dbReference type="PANTHER" id="PTHR11864">
    <property type="entry name" value="PRE-MRNA-PROCESSING PROTEIN PRP40"/>
    <property type="match status" value="1"/>
</dbReference>
<dbReference type="Gene3D" id="2.20.70.10">
    <property type="match status" value="2"/>
</dbReference>
<feature type="coiled-coil region" evidence="1">
    <location>
        <begin position="214"/>
        <end position="246"/>
    </location>
</feature>
<accession>A7AU64</accession>
<evidence type="ECO:0000256" key="2">
    <source>
        <dbReference type="SAM" id="MobiDB-lite"/>
    </source>
</evidence>
<dbReference type="SMART" id="SM00456">
    <property type="entry name" value="WW"/>
    <property type="match status" value="2"/>
</dbReference>
<dbReference type="FunCoup" id="A7AU64">
    <property type="interactions" value="363"/>
</dbReference>
<dbReference type="SMART" id="SM00441">
    <property type="entry name" value="FF"/>
    <property type="match status" value="1"/>
</dbReference>
<sequence length="457" mass="54761">MAVSNAYWTEHVSKDGRRYFYNQQTKKSQWEKPDELKTDLERKIESRTNWKQFETAEGKVYYYNSVTRQSVWSKPQEVLDVISEHEREELSTKENAKVAFSRWLEEFNFTRRTTWDMAVRLLEVNERWPKFAILTKGEKKQLFSEFTSQAQRRHHEEMRRKRGMIGDLIINELEKWEELTPYTTYVEFAERCHTREWWTWADEKTRDGIFQETMERMDHELKERQRERRRVSMEKLEAEMEKLVTDDMPQWPNVKRQFTGFEGLHLLDILECHQVVFKRHYRNHVKEAEKRAYRAQRKRRQHFVAFLEDCVAKGTINGRTVFEDFIKAHSTEAMYLDIVGQPGSTPYDLFKDVHSPIRKQYKIERENVKQLINQGILDRGASLADYERICLGNKACSPENVALIHESLRRRLHSERRNRSLSAEEGEIRNSDVSESSRDSVDTHTELGDPKRRRLDG</sequence>
<dbReference type="KEGG" id="bbo:BBOV_II005230"/>
<reference evidence="4 5" key="1">
    <citation type="journal article" date="2007" name="PLoS Pathog.">
        <title>Genome sequence of Babesia bovis and comparative analysis of apicomplexan hemoprotozoa.</title>
        <authorList>
            <person name="Brayton K.A."/>
            <person name="Lau A.O.T."/>
            <person name="Herndon D.R."/>
            <person name="Hannick L."/>
            <person name="Kappmeyer L.S."/>
            <person name="Berens S.J."/>
            <person name="Bidwell S.L."/>
            <person name="Brown W.C."/>
            <person name="Crabtree J."/>
            <person name="Fadrosh D."/>
            <person name="Feldblum T."/>
            <person name="Forberger H.A."/>
            <person name="Haas B.J."/>
            <person name="Howell J.M."/>
            <person name="Khouri H."/>
            <person name="Koo H."/>
            <person name="Mann D.J."/>
            <person name="Norimine J."/>
            <person name="Paulsen I.T."/>
            <person name="Radune D."/>
            <person name="Ren Q."/>
            <person name="Smith R.K. Jr."/>
            <person name="Suarez C.E."/>
            <person name="White O."/>
            <person name="Wortman J.R."/>
            <person name="Knowles D.P. Jr."/>
            <person name="McElwain T.F."/>
            <person name="Nene V.M."/>
        </authorList>
    </citation>
    <scope>NUCLEOTIDE SEQUENCE [LARGE SCALE GENOMIC DNA]</scope>
    <source>
        <strain evidence="4">T2Bo</strain>
    </source>
</reference>
<dbReference type="InterPro" id="IPR001202">
    <property type="entry name" value="WW_dom"/>
</dbReference>
<dbReference type="CDD" id="cd00201">
    <property type="entry name" value="WW"/>
    <property type="match status" value="2"/>
</dbReference>
<dbReference type="GO" id="GO:0005685">
    <property type="term" value="C:U1 snRNP"/>
    <property type="evidence" value="ECO:0007669"/>
    <property type="project" value="TreeGrafter"/>
</dbReference>
<dbReference type="InterPro" id="IPR002713">
    <property type="entry name" value="FF_domain"/>
</dbReference>
<evidence type="ECO:0000313" key="5">
    <source>
        <dbReference type="Proteomes" id="UP000002173"/>
    </source>
</evidence>
<dbReference type="EMBL" id="AAXT01000003">
    <property type="protein sequence ID" value="EDO06475.1"/>
    <property type="molecule type" value="Genomic_DNA"/>
</dbReference>
<dbReference type="OMA" id="WTEHVSK"/>
<reference evidence="5" key="2">
    <citation type="journal article" date="2020" name="Data Brief">
        <title>Transcriptome dataset of Babesia bovis life stages within vertebrate and invertebrate hosts.</title>
        <authorList>
            <person name="Ueti M.W."/>
            <person name="Johnson W.C."/>
            <person name="Kappmeyer L.S."/>
            <person name="Herndon D.R."/>
            <person name="Mousel M.R."/>
            <person name="Reif K.E."/>
            <person name="Taus N.S."/>
            <person name="Ifeonu O.O."/>
            <person name="Silva J.C."/>
            <person name="Suarez C.E."/>
            <person name="Brayton K.A."/>
        </authorList>
    </citation>
    <scope>NUCLEOTIDE SEQUENCE [LARGE SCALE GENOMIC DNA]</scope>
</reference>
<dbReference type="PANTHER" id="PTHR11864:SF0">
    <property type="entry name" value="PRP40 PRE-MRNA PROCESSING FACTOR 40 HOMOLOG A (YEAST)"/>
    <property type="match status" value="1"/>
</dbReference>
<dbReference type="eggNOG" id="KOG0152">
    <property type="taxonomic scope" value="Eukaryota"/>
</dbReference>
<keyword evidence="1" id="KW-0175">Coiled coil</keyword>
<dbReference type="GeneID" id="5478275"/>
<dbReference type="InParanoid" id="A7AU64"/>
<protein>
    <submittedName>
        <fullName evidence="4">WW domain containing protein</fullName>
    </submittedName>
</protein>
<dbReference type="Gene3D" id="1.10.10.440">
    <property type="entry name" value="FF domain"/>
    <property type="match status" value="2"/>
</dbReference>
<proteinExistence type="predicted"/>
<comment type="caution">
    <text evidence="4">The sequence shown here is derived from an EMBL/GenBank/DDBJ whole genome shotgun (WGS) entry which is preliminary data.</text>
</comment>
<evidence type="ECO:0000259" key="3">
    <source>
        <dbReference type="PROSITE" id="PS50020"/>
    </source>
</evidence>
<feature type="domain" description="WW" evidence="3">
    <location>
        <begin position="50"/>
        <end position="77"/>
    </location>
</feature>
<keyword evidence="5" id="KW-1185">Reference proteome</keyword>
<dbReference type="SUPFAM" id="SSF51045">
    <property type="entry name" value="WW domain"/>
    <property type="match status" value="2"/>
</dbReference>
<dbReference type="Pfam" id="PF00397">
    <property type="entry name" value="WW"/>
    <property type="match status" value="2"/>
</dbReference>
<reference evidence="5" key="3">
    <citation type="journal article" date="2021" name="Int. J. Parasitol.">
        <title>Comparative analysis of gene expression between Babesia bovis blood stages and kinetes allowed by improved genome annotation.</title>
        <authorList>
            <person name="Ueti M.W."/>
            <person name="Johnson W.C."/>
            <person name="Kappmeyer L.S."/>
            <person name="Herndon D.R."/>
            <person name="Mousel M.R."/>
            <person name="Reif K.E."/>
            <person name="Taus N.S."/>
            <person name="Ifeonu O.O."/>
            <person name="Silva J.C."/>
            <person name="Suarez C.E."/>
            <person name="Brayton K.A."/>
        </authorList>
    </citation>
    <scope>NUCLEOTIDE SEQUENCE [LARGE SCALE GENOMIC DNA]</scope>
</reference>
<dbReference type="InterPro" id="IPR036517">
    <property type="entry name" value="FF_domain_sf"/>
</dbReference>
<dbReference type="GO" id="GO:0003723">
    <property type="term" value="F:RNA binding"/>
    <property type="evidence" value="ECO:0007669"/>
    <property type="project" value="TreeGrafter"/>
</dbReference>
<organism evidence="4 5">
    <name type="scientific">Babesia bovis</name>
    <dbReference type="NCBI Taxonomy" id="5865"/>
    <lineage>
        <taxon>Eukaryota</taxon>
        <taxon>Sar</taxon>
        <taxon>Alveolata</taxon>
        <taxon>Apicomplexa</taxon>
        <taxon>Aconoidasida</taxon>
        <taxon>Piroplasmida</taxon>
        <taxon>Babesiidae</taxon>
        <taxon>Babesia</taxon>
    </lineage>
</organism>
<feature type="compositionally biased region" description="Basic and acidic residues" evidence="2">
    <location>
        <begin position="426"/>
        <end position="457"/>
    </location>
</feature>
<dbReference type="SUPFAM" id="SSF81698">
    <property type="entry name" value="FF domain"/>
    <property type="match status" value="2"/>
</dbReference>
<dbReference type="RefSeq" id="XP_001610043.1">
    <property type="nucleotide sequence ID" value="XM_001609993.1"/>
</dbReference>
<dbReference type="InterPro" id="IPR036020">
    <property type="entry name" value="WW_dom_sf"/>
</dbReference>
<dbReference type="InterPro" id="IPR039726">
    <property type="entry name" value="Prp40-like"/>
</dbReference>
<dbReference type="Proteomes" id="UP000002173">
    <property type="component" value="Unassembled WGS sequence"/>
</dbReference>
<evidence type="ECO:0000313" key="4">
    <source>
        <dbReference type="EMBL" id="EDO06475.1"/>
    </source>
</evidence>
<dbReference type="VEuPathDB" id="PiroplasmaDB:BBOV_II005230"/>
<name>A7AU64_BABBO</name>
<dbReference type="GO" id="GO:0071004">
    <property type="term" value="C:U2-type prespliceosome"/>
    <property type="evidence" value="ECO:0007669"/>
    <property type="project" value="TreeGrafter"/>
</dbReference>
<evidence type="ECO:0000256" key="1">
    <source>
        <dbReference type="SAM" id="Coils"/>
    </source>
</evidence>
<dbReference type="PROSITE" id="PS01159">
    <property type="entry name" value="WW_DOMAIN_1"/>
    <property type="match status" value="1"/>
</dbReference>
<feature type="region of interest" description="Disordered" evidence="2">
    <location>
        <begin position="414"/>
        <end position="457"/>
    </location>
</feature>
<feature type="domain" description="WW" evidence="3">
    <location>
        <begin position="8"/>
        <end position="35"/>
    </location>
</feature>
<dbReference type="STRING" id="5865.A7AU64"/>
<gene>
    <name evidence="4" type="ORF">BBOV_II005230</name>
</gene>
<dbReference type="PROSITE" id="PS50020">
    <property type="entry name" value="WW_DOMAIN_2"/>
    <property type="match status" value="2"/>
</dbReference>
<dbReference type="AlphaFoldDB" id="A7AU64"/>
<dbReference type="GO" id="GO:0045292">
    <property type="term" value="P:mRNA cis splicing, via spliceosome"/>
    <property type="evidence" value="ECO:0007669"/>
    <property type="project" value="InterPro"/>
</dbReference>